<keyword evidence="4" id="KW-1185">Reference proteome</keyword>
<feature type="transmembrane region" description="Helical" evidence="1">
    <location>
        <begin position="103"/>
        <end position="121"/>
    </location>
</feature>
<name>A0ABU2BWY1_9ACTN</name>
<feature type="transmembrane region" description="Helical" evidence="1">
    <location>
        <begin position="77"/>
        <end position="96"/>
    </location>
</feature>
<feature type="domain" description="Oxidoreductase molybdopterin-binding" evidence="2">
    <location>
        <begin position="251"/>
        <end position="403"/>
    </location>
</feature>
<dbReference type="SUPFAM" id="SSF56524">
    <property type="entry name" value="Oxidoreductase molybdopterin-binding domain"/>
    <property type="match status" value="1"/>
</dbReference>
<dbReference type="SUPFAM" id="SSF81296">
    <property type="entry name" value="E set domains"/>
    <property type="match status" value="1"/>
</dbReference>
<dbReference type="EMBL" id="JAVDYG010000001">
    <property type="protein sequence ID" value="MDR7362449.1"/>
    <property type="molecule type" value="Genomic_DNA"/>
</dbReference>
<sequence length="525" mass="54953">MSEPETQDARTSGRRLLGGVAGVLAALAGLGLAEGAAALLSGVTGPFLAVGNRMVDAAPGQLKDFAVEHFGTNDKPVLLGGIAAALLLITLVAGAVGVRRPRVGLGVFAVMSVVATVAMVTDRSATAGTGARLVPAVVLAVASLGGLHLMLAALRGVPAASTPGSTPAERSLDRRRFLLAAGAVTVGAVVGGALTRAYGGLAAAADRAGVRLPRPSTPAPPVPEGVEVGVKGVTPYLTSNADFYRVDTALKVPDVPLDTWTLRVHGMVDKELELTYDDLLARDLVERRITLTCVSNEVGGPYLGNATWLGVPVRELLAEAGVKDGADAVRSRSADDWTAGTPLDRLMDDQDEALVAIAMNGEPLPLKHGFPARLVTPGLYGYVSATKWLTELEVTRFSDFTAYWTNKGYDAQAPIKTSSRIDVPDSFARVKAGRVPVAGVAWSQTRGIEKVEVRIDGGPWQAARLGEADNKNTWRQWVFPWDAEPGNHRIEVRAEDGSGYTQTGARAPIAPDGSTGWHSVTVFVA</sequence>
<accession>A0ABU2BWY1</accession>
<dbReference type="PROSITE" id="PS51318">
    <property type="entry name" value="TAT"/>
    <property type="match status" value="1"/>
</dbReference>
<dbReference type="Gene3D" id="2.60.40.650">
    <property type="match status" value="1"/>
</dbReference>
<keyword evidence="1" id="KW-1133">Transmembrane helix</keyword>
<reference evidence="3 4" key="1">
    <citation type="submission" date="2023-07" db="EMBL/GenBank/DDBJ databases">
        <title>Sequencing the genomes of 1000 actinobacteria strains.</title>
        <authorList>
            <person name="Klenk H.-P."/>
        </authorList>
    </citation>
    <scope>NUCLEOTIDE SEQUENCE [LARGE SCALE GENOMIC DNA]</scope>
    <source>
        <strain evidence="3 4">DSM 19426</strain>
    </source>
</reference>
<dbReference type="InterPro" id="IPR000572">
    <property type="entry name" value="OxRdtase_Mopterin-bd_dom"/>
</dbReference>
<dbReference type="Pfam" id="PF00174">
    <property type="entry name" value="Oxidored_molyb"/>
    <property type="match status" value="1"/>
</dbReference>
<evidence type="ECO:0000256" key="1">
    <source>
        <dbReference type="SAM" id="Phobius"/>
    </source>
</evidence>
<keyword evidence="1" id="KW-0812">Transmembrane</keyword>
<dbReference type="InterPro" id="IPR036374">
    <property type="entry name" value="OxRdtase_Mopterin-bd_sf"/>
</dbReference>
<organism evidence="3 4">
    <name type="scientific">Nocardioides marmoribigeumensis</name>
    <dbReference type="NCBI Taxonomy" id="433649"/>
    <lineage>
        <taxon>Bacteria</taxon>
        <taxon>Bacillati</taxon>
        <taxon>Actinomycetota</taxon>
        <taxon>Actinomycetes</taxon>
        <taxon>Propionibacteriales</taxon>
        <taxon>Nocardioidaceae</taxon>
        <taxon>Nocardioides</taxon>
    </lineage>
</organism>
<dbReference type="Gene3D" id="3.90.420.10">
    <property type="entry name" value="Oxidoreductase, molybdopterin-binding domain"/>
    <property type="match status" value="1"/>
</dbReference>
<keyword evidence="1" id="KW-0472">Membrane</keyword>
<comment type="caution">
    <text evidence="3">The sequence shown here is derived from an EMBL/GenBank/DDBJ whole genome shotgun (WGS) entry which is preliminary data.</text>
</comment>
<evidence type="ECO:0000259" key="2">
    <source>
        <dbReference type="Pfam" id="PF00174"/>
    </source>
</evidence>
<dbReference type="RefSeq" id="WP_310301763.1">
    <property type="nucleotide sequence ID" value="NZ_BAAAPS010000008.1"/>
</dbReference>
<dbReference type="Proteomes" id="UP001183648">
    <property type="component" value="Unassembled WGS sequence"/>
</dbReference>
<dbReference type="PANTHER" id="PTHR19372">
    <property type="entry name" value="SULFITE REDUCTASE"/>
    <property type="match status" value="1"/>
</dbReference>
<dbReference type="InterPro" id="IPR006311">
    <property type="entry name" value="TAT_signal"/>
</dbReference>
<evidence type="ECO:0000313" key="3">
    <source>
        <dbReference type="EMBL" id="MDR7362449.1"/>
    </source>
</evidence>
<proteinExistence type="predicted"/>
<feature type="transmembrane region" description="Helical" evidence="1">
    <location>
        <begin position="16"/>
        <end position="40"/>
    </location>
</feature>
<protein>
    <submittedName>
        <fullName evidence="3">DMSO/TMAO reductase YedYZ molybdopterin-dependent catalytic subunit</fullName>
    </submittedName>
</protein>
<feature type="transmembrane region" description="Helical" evidence="1">
    <location>
        <begin position="177"/>
        <end position="198"/>
    </location>
</feature>
<gene>
    <name evidence="3" type="ORF">J2S63_002002</name>
</gene>
<dbReference type="PANTHER" id="PTHR19372:SF7">
    <property type="entry name" value="SULFITE OXIDASE, MITOCHONDRIAL"/>
    <property type="match status" value="1"/>
</dbReference>
<feature type="transmembrane region" description="Helical" evidence="1">
    <location>
        <begin position="133"/>
        <end position="157"/>
    </location>
</feature>
<dbReference type="InterPro" id="IPR014756">
    <property type="entry name" value="Ig_E-set"/>
</dbReference>
<evidence type="ECO:0000313" key="4">
    <source>
        <dbReference type="Proteomes" id="UP001183648"/>
    </source>
</evidence>